<dbReference type="AlphaFoldDB" id="A0A4Z2BAB7"/>
<feature type="compositionally biased region" description="Low complexity" evidence="1">
    <location>
        <begin position="696"/>
        <end position="706"/>
    </location>
</feature>
<sequence length="732" mass="78667">MKKGPLHFLGRKNQSLFDTNVKMKEMDNVELVLQPSAIPESGTASVRARPTVKHLTSSSLDSFQGFAVPTPKVPLLPPVNGAKINGSVGGDNLLNGSVISTPDHEEELFVPPPPTMAPPPPPGTFIPPPPEFMCGVDDPDLQHLRPPPMPAPKPPSALPSMEEDFSYLKPPQMAPPRPPSICSSGSSTLSASSLPPELVPEHPKFAAPQPPSERQAKMKMPPPKPTRMSSIPTYDSPPQTPAPPPPVQKPTPSTFNPQNTAKLYDIPKASILSRCEDRNPKPKQLVFLEDSRSVKSNPVPAQFDGKTPKLAPPPKPVSEARKERDLNISPGSPSPEPDLKKEIKSESVGPDRPLQTQQTSPQPPKATNILAISSKDQPKGPLSRNGKFSPLLDRKLRNLKGSESGASREASVASPLSLLMAAKERDKHRSNQDSNDLPKNSHLAANVHPSDLLSNSSAARPRSGLSFPTSQSVTEERSKSAAALENVLTPTTSQKPRPALVKDHTQSSSINGTAGLVSATNLATQQRIPEDDHKDDKEELSVLLLPPPPEFGDTDDMVEPPPDLPPPDPPRQMPQITPPSLKPKPPQAPVLPPLQTKVKPKPPVQTNLTKSPAPPPPPLSPSQATLLSILQKKMLEMDHKMTPVRDGETSPDDWNTPLSDEDNNVPVIPKFTPQSKKNPGVDKAGLDLRELEGKVSSSAVRNGSSSKHQYGCTFTVRPGSKQPITVANKGNS</sequence>
<comment type="caution">
    <text evidence="2">The sequence shown here is derived from an EMBL/GenBank/DDBJ whole genome shotgun (WGS) entry which is preliminary data.</text>
</comment>
<name>A0A4Z2BAB7_9TELE</name>
<reference evidence="2 3" key="1">
    <citation type="submission" date="2019-04" db="EMBL/GenBank/DDBJ databases">
        <title>The sequence and de novo assembly of Takifugu bimaculatus genome using PacBio and Hi-C technologies.</title>
        <authorList>
            <person name="Xu P."/>
            <person name="Liu B."/>
            <person name="Zhou Z."/>
        </authorList>
    </citation>
    <scope>NUCLEOTIDE SEQUENCE [LARGE SCALE GENOMIC DNA]</scope>
    <source>
        <strain evidence="2">TB-2018</strain>
        <tissue evidence="2">Muscle</tissue>
    </source>
</reference>
<feature type="compositionally biased region" description="Basic and acidic residues" evidence="1">
    <location>
        <begin position="422"/>
        <end position="431"/>
    </location>
</feature>
<proteinExistence type="predicted"/>
<organism evidence="2 3">
    <name type="scientific">Takifugu bimaculatus</name>
    <dbReference type="NCBI Taxonomy" id="433685"/>
    <lineage>
        <taxon>Eukaryota</taxon>
        <taxon>Metazoa</taxon>
        <taxon>Chordata</taxon>
        <taxon>Craniata</taxon>
        <taxon>Vertebrata</taxon>
        <taxon>Euteleostomi</taxon>
        <taxon>Actinopterygii</taxon>
        <taxon>Neopterygii</taxon>
        <taxon>Teleostei</taxon>
        <taxon>Neoteleostei</taxon>
        <taxon>Acanthomorphata</taxon>
        <taxon>Eupercaria</taxon>
        <taxon>Tetraodontiformes</taxon>
        <taxon>Tetradontoidea</taxon>
        <taxon>Tetraodontidae</taxon>
        <taxon>Takifugu</taxon>
    </lineage>
</organism>
<dbReference type="Proteomes" id="UP000516260">
    <property type="component" value="Chromosome 5"/>
</dbReference>
<keyword evidence="3" id="KW-1185">Reference proteome</keyword>
<feature type="compositionally biased region" description="Low complexity" evidence="1">
    <location>
        <begin position="180"/>
        <end position="196"/>
    </location>
</feature>
<feature type="compositionally biased region" description="Pro residues" evidence="1">
    <location>
        <begin position="559"/>
        <end position="592"/>
    </location>
</feature>
<feature type="compositionally biased region" description="Basic and acidic residues" evidence="1">
    <location>
        <begin position="633"/>
        <end position="648"/>
    </location>
</feature>
<dbReference type="EMBL" id="SWLE01000018">
    <property type="protein sequence ID" value="TNM88917.1"/>
    <property type="molecule type" value="Genomic_DNA"/>
</dbReference>
<feature type="compositionally biased region" description="Pro residues" evidence="1">
    <location>
        <begin position="238"/>
        <end position="249"/>
    </location>
</feature>
<accession>A0A4Z2BAB7</accession>
<feature type="region of interest" description="Disordered" evidence="1">
    <location>
        <begin position="695"/>
        <end position="732"/>
    </location>
</feature>
<gene>
    <name evidence="2" type="ORF">fugu_005171</name>
</gene>
<dbReference type="PANTHER" id="PTHR35077:SF2">
    <property type="entry name" value="SIMILAR TO AI661453 PROTEIN"/>
    <property type="match status" value="1"/>
</dbReference>
<evidence type="ECO:0000313" key="2">
    <source>
        <dbReference type="EMBL" id="TNM88917.1"/>
    </source>
</evidence>
<feature type="compositionally biased region" description="Polar residues" evidence="1">
    <location>
        <begin position="506"/>
        <end position="527"/>
    </location>
</feature>
<feature type="compositionally biased region" description="Basic and acidic residues" evidence="1">
    <location>
        <begin position="528"/>
        <end position="540"/>
    </location>
</feature>
<evidence type="ECO:0000256" key="1">
    <source>
        <dbReference type="SAM" id="MobiDB-lite"/>
    </source>
</evidence>
<feature type="compositionally biased region" description="Pro residues" evidence="1">
    <location>
        <begin position="145"/>
        <end position="157"/>
    </location>
</feature>
<feature type="region of interest" description="Disordered" evidence="1">
    <location>
        <begin position="130"/>
        <end position="683"/>
    </location>
</feature>
<feature type="compositionally biased region" description="Polar residues" evidence="1">
    <location>
        <begin position="722"/>
        <end position="732"/>
    </location>
</feature>
<evidence type="ECO:0000313" key="3">
    <source>
        <dbReference type="Proteomes" id="UP000516260"/>
    </source>
</evidence>
<dbReference type="PANTHER" id="PTHR35077">
    <property type="entry name" value="SIMILAR TO AI661453 PROTEIN"/>
    <property type="match status" value="1"/>
</dbReference>
<protein>
    <submittedName>
        <fullName evidence="2">Uncharacterized protein</fullName>
    </submittedName>
</protein>